<comment type="similarity">
    <text evidence="2">Belongs to the glycosyl hydrolase 29 family.</text>
</comment>
<dbReference type="EC" id="3.2.1.51" evidence="3"/>
<name>A0ABN2WK54_9MICO</name>
<evidence type="ECO:0000256" key="3">
    <source>
        <dbReference type="ARBA" id="ARBA00012662"/>
    </source>
</evidence>
<keyword evidence="6" id="KW-0326">Glycosidase</keyword>
<evidence type="ECO:0000256" key="4">
    <source>
        <dbReference type="ARBA" id="ARBA00022729"/>
    </source>
</evidence>
<keyword evidence="4" id="KW-0732">Signal</keyword>
<dbReference type="PIRSF" id="PIRSF001092">
    <property type="entry name" value="Alpha-L-fucosidase"/>
    <property type="match status" value="1"/>
</dbReference>
<dbReference type="InterPro" id="IPR000933">
    <property type="entry name" value="Glyco_hydro_29"/>
</dbReference>
<evidence type="ECO:0000256" key="6">
    <source>
        <dbReference type="ARBA" id="ARBA00023295"/>
    </source>
</evidence>
<feature type="domain" description="Glycoside hydrolase family 29 N-terminal" evidence="7">
    <location>
        <begin position="29"/>
        <end position="379"/>
    </location>
</feature>
<protein>
    <recommendedName>
        <fullName evidence="3">alpha-L-fucosidase</fullName>
        <ecNumber evidence="3">3.2.1.51</ecNumber>
    </recommendedName>
</protein>
<dbReference type="SMART" id="SM00812">
    <property type="entry name" value="Alpha_L_fucos"/>
    <property type="match status" value="1"/>
</dbReference>
<dbReference type="InterPro" id="IPR016286">
    <property type="entry name" value="FUC_metazoa-typ"/>
</dbReference>
<evidence type="ECO:0000256" key="1">
    <source>
        <dbReference type="ARBA" id="ARBA00004071"/>
    </source>
</evidence>
<dbReference type="RefSeq" id="WP_344336389.1">
    <property type="nucleotide sequence ID" value="NZ_BAAAPZ010000004.1"/>
</dbReference>
<keyword evidence="9" id="KW-1185">Reference proteome</keyword>
<dbReference type="Proteomes" id="UP001500984">
    <property type="component" value="Unassembled WGS sequence"/>
</dbReference>
<evidence type="ECO:0000256" key="2">
    <source>
        <dbReference type="ARBA" id="ARBA00007951"/>
    </source>
</evidence>
<evidence type="ECO:0000313" key="9">
    <source>
        <dbReference type="Proteomes" id="UP001500984"/>
    </source>
</evidence>
<dbReference type="EMBL" id="BAAAPZ010000004">
    <property type="protein sequence ID" value="GAA2094121.1"/>
    <property type="molecule type" value="Genomic_DNA"/>
</dbReference>
<proteinExistence type="inferred from homology"/>
<dbReference type="SUPFAM" id="SSF51445">
    <property type="entry name" value="(Trans)glycosidases"/>
    <property type="match status" value="1"/>
</dbReference>
<dbReference type="InterPro" id="IPR017853">
    <property type="entry name" value="GH"/>
</dbReference>
<gene>
    <name evidence="8" type="ORF">GCM10009823_12930</name>
</gene>
<comment type="function">
    <text evidence="1">Alpha-L-fucosidase is responsible for hydrolyzing the alpha-1,6-linked fucose joined to the reducing-end N-acetylglucosamine of the carbohydrate moieties of glycoproteins.</text>
</comment>
<keyword evidence="5" id="KW-0378">Hydrolase</keyword>
<reference evidence="8 9" key="1">
    <citation type="journal article" date="2019" name="Int. J. Syst. Evol. Microbiol.">
        <title>The Global Catalogue of Microorganisms (GCM) 10K type strain sequencing project: providing services to taxonomists for standard genome sequencing and annotation.</title>
        <authorList>
            <consortium name="The Broad Institute Genomics Platform"/>
            <consortium name="The Broad Institute Genome Sequencing Center for Infectious Disease"/>
            <person name="Wu L."/>
            <person name="Ma J."/>
        </authorList>
    </citation>
    <scope>NUCLEOTIDE SEQUENCE [LARGE SCALE GENOMIC DNA]</scope>
    <source>
        <strain evidence="8 9">JCM 15900</strain>
    </source>
</reference>
<evidence type="ECO:0000313" key="8">
    <source>
        <dbReference type="EMBL" id="GAA2094121.1"/>
    </source>
</evidence>
<comment type="caution">
    <text evidence="8">The sequence shown here is derived from an EMBL/GenBank/DDBJ whole genome shotgun (WGS) entry which is preliminary data.</text>
</comment>
<sequence>MDQQSSQQGTEHACPQRARLGDFDTVPVQSWEELDARPLPQWYAGAKFGIFVHWGVFSVPAWRTLNDEQFGSYAEWYYASVYGKYRNADSDFHARMFPGRDYRDLAADFRAELFDPGAWAELFRRAGAGYVVLTSKHHDGYCLWPTENEHKEDWNSGAVGPRRDLLGDLAEAVRAQGMRMGLYYSIPEWETHRSHRVDGEHFIPEADAERYGIPEDDYPREILHQQWVELNERYAPAVIYTDGGEWDFSEDYTQTRRMLSWLYTESPNAGEVVVNDRMHVGMPGVHGDVYSTEYQDLDGYGTVHPWEEGRGVGGSFGFNRAESVEDYASAADLLALLAQTVAGGGNLLLNVGPTADGRIPPLQQERLLQIGAWLETNGEAIYETTPVTDLRPEAPGVFATARGDARYVIVTGRPEAPIRLSLDPGTEVAGWELLGADEQLAGQLLDIRPQAGALELVLRPAARWTGVATEALPLVIRLRTIPA</sequence>
<evidence type="ECO:0000259" key="7">
    <source>
        <dbReference type="Pfam" id="PF01120"/>
    </source>
</evidence>
<dbReference type="Gene3D" id="3.20.20.80">
    <property type="entry name" value="Glycosidases"/>
    <property type="match status" value="1"/>
</dbReference>
<organism evidence="8 9">
    <name type="scientific">Brevibacterium salitolerans</name>
    <dbReference type="NCBI Taxonomy" id="1403566"/>
    <lineage>
        <taxon>Bacteria</taxon>
        <taxon>Bacillati</taxon>
        <taxon>Actinomycetota</taxon>
        <taxon>Actinomycetes</taxon>
        <taxon>Micrococcales</taxon>
        <taxon>Brevibacteriaceae</taxon>
        <taxon>Brevibacterium</taxon>
    </lineage>
</organism>
<dbReference type="PANTHER" id="PTHR10030">
    <property type="entry name" value="ALPHA-L-FUCOSIDASE"/>
    <property type="match status" value="1"/>
</dbReference>
<dbReference type="PRINTS" id="PR00741">
    <property type="entry name" value="GLHYDRLASE29"/>
</dbReference>
<dbReference type="InterPro" id="IPR057739">
    <property type="entry name" value="Glyco_hydro_29_N"/>
</dbReference>
<evidence type="ECO:0000256" key="5">
    <source>
        <dbReference type="ARBA" id="ARBA00022801"/>
    </source>
</evidence>
<dbReference type="PANTHER" id="PTHR10030:SF37">
    <property type="entry name" value="ALPHA-L-FUCOSIDASE-RELATED"/>
    <property type="match status" value="1"/>
</dbReference>
<accession>A0ABN2WK54</accession>
<dbReference type="Pfam" id="PF01120">
    <property type="entry name" value="Alpha_L_fucos"/>
    <property type="match status" value="1"/>
</dbReference>